<dbReference type="InterPro" id="IPR026881">
    <property type="entry name" value="WYL_dom"/>
</dbReference>
<dbReference type="PROSITE" id="PS52050">
    <property type="entry name" value="WYL"/>
    <property type="match status" value="1"/>
</dbReference>
<accession>A0A6J6EJC6</accession>
<dbReference type="PANTHER" id="PTHR34580:SF1">
    <property type="entry name" value="PROTEIN PAFC"/>
    <property type="match status" value="1"/>
</dbReference>
<evidence type="ECO:0000313" key="4">
    <source>
        <dbReference type="EMBL" id="CAB4575936.1"/>
    </source>
</evidence>
<dbReference type="EMBL" id="CAEZTW010000009">
    <property type="protein sequence ID" value="CAB4575936.1"/>
    <property type="molecule type" value="Genomic_DNA"/>
</dbReference>
<feature type="domain" description="PafC HTH" evidence="2">
    <location>
        <begin position="10"/>
        <end position="122"/>
    </location>
</feature>
<reference evidence="4" key="1">
    <citation type="submission" date="2020-05" db="EMBL/GenBank/DDBJ databases">
        <authorList>
            <person name="Chiriac C."/>
            <person name="Salcher M."/>
            <person name="Ghai R."/>
            <person name="Kavagutti S V."/>
        </authorList>
    </citation>
    <scope>NUCLEOTIDE SEQUENCE</scope>
</reference>
<organism evidence="4">
    <name type="scientific">freshwater metagenome</name>
    <dbReference type="NCBI Taxonomy" id="449393"/>
    <lineage>
        <taxon>unclassified sequences</taxon>
        <taxon>metagenomes</taxon>
        <taxon>ecological metagenomes</taxon>
    </lineage>
</organism>
<evidence type="ECO:0000259" key="1">
    <source>
        <dbReference type="Pfam" id="PF13280"/>
    </source>
</evidence>
<evidence type="ECO:0000259" key="2">
    <source>
        <dbReference type="Pfam" id="PF19187"/>
    </source>
</evidence>
<dbReference type="Pfam" id="PF25583">
    <property type="entry name" value="WCX"/>
    <property type="match status" value="1"/>
</dbReference>
<evidence type="ECO:0000259" key="3">
    <source>
        <dbReference type="Pfam" id="PF25583"/>
    </source>
</evidence>
<dbReference type="PANTHER" id="PTHR34580">
    <property type="match status" value="1"/>
</dbReference>
<dbReference type="Pfam" id="PF13280">
    <property type="entry name" value="WYL"/>
    <property type="match status" value="1"/>
</dbReference>
<gene>
    <name evidence="4" type="ORF">UFOPK1766_00127</name>
</gene>
<protein>
    <submittedName>
        <fullName evidence="4">Unannotated protein</fullName>
    </submittedName>
</protein>
<dbReference type="AlphaFoldDB" id="A0A6J6EJC6"/>
<dbReference type="InterPro" id="IPR051534">
    <property type="entry name" value="CBASS_pafABC_assoc_protein"/>
</dbReference>
<dbReference type="InterPro" id="IPR057727">
    <property type="entry name" value="WCX_dom"/>
</dbReference>
<dbReference type="InterPro" id="IPR028349">
    <property type="entry name" value="PafC-like"/>
</dbReference>
<name>A0A6J6EJC6_9ZZZZ</name>
<feature type="domain" description="WCX" evidence="3">
    <location>
        <begin position="243"/>
        <end position="299"/>
    </location>
</feature>
<dbReference type="PIRSF" id="PIRSF016838">
    <property type="entry name" value="PafC"/>
    <property type="match status" value="1"/>
</dbReference>
<sequence>MADNAAQRALRTMDLVPYILEHPGVSTEDLAVKFSVTQKQIEKDLQLIFLCGLPGYTPYELIDLTFEDGVVSIIEPQVLTKPRNFSSNEMVVIKLGLEMLREINVNEPDKLDKISTLLQKINKQTDQDSVLLAKEISTSPYYSVINTAISQRRQISIEYQSVSRDQLTIRLIFPYNVSMLNGNLYLSAYDVDRRSDRVFKLDLISRCEIGEPTELDLTKSASIDQIVELMVDVKLTNFIERNTSIIVDQRLTSDGIKVTLKVNNLEWISRAVMSYAPNIKVISPAALSEMIEQRVKNLLNAYSSQRGS</sequence>
<dbReference type="InterPro" id="IPR043839">
    <property type="entry name" value="PafC_HTH"/>
</dbReference>
<feature type="domain" description="WYL" evidence="1">
    <location>
        <begin position="141"/>
        <end position="208"/>
    </location>
</feature>
<proteinExistence type="predicted"/>
<dbReference type="Pfam" id="PF19187">
    <property type="entry name" value="HTH_PafC"/>
    <property type="match status" value="1"/>
</dbReference>